<reference evidence="1 2" key="1">
    <citation type="submission" date="2007-08" db="EMBL/GenBank/DDBJ databases">
        <title>Draft genome sequence of Clostridium leptum (DSM 753).</title>
        <authorList>
            <person name="Sudarsanam P."/>
            <person name="Ley R."/>
            <person name="Guruge J."/>
            <person name="Turnbaugh P.J."/>
            <person name="Mahowald M."/>
            <person name="Liep D."/>
            <person name="Gordon J."/>
        </authorList>
    </citation>
    <scope>NUCLEOTIDE SEQUENCE [LARGE SCALE GENOMIC DNA]</scope>
    <source>
        <strain evidence="1 2">DSM 753</strain>
    </source>
</reference>
<sequence>MSRKIQKGGNRGQLLWKANALLDYVKAKSEKKNLSALLRI</sequence>
<comment type="caution">
    <text evidence="1">The sequence shown here is derived from an EMBL/GenBank/DDBJ whole genome shotgun (WGS) entry which is preliminary data.</text>
</comment>
<accession>A7VSI1</accession>
<reference evidence="1 2" key="2">
    <citation type="submission" date="2007-08" db="EMBL/GenBank/DDBJ databases">
        <authorList>
            <person name="Fulton L."/>
            <person name="Clifton S."/>
            <person name="Fulton B."/>
            <person name="Xu J."/>
            <person name="Minx P."/>
            <person name="Pepin K.H."/>
            <person name="Johnson M."/>
            <person name="Thiruvilangam P."/>
            <person name="Bhonagiri V."/>
            <person name="Nash W.E."/>
            <person name="Wang C."/>
            <person name="Mardis E.R."/>
            <person name="Wilson R.K."/>
        </authorList>
    </citation>
    <scope>NUCLEOTIDE SEQUENCE [LARGE SCALE GENOMIC DNA]</scope>
    <source>
        <strain evidence="1 2">DSM 753</strain>
    </source>
</reference>
<evidence type="ECO:0000313" key="2">
    <source>
        <dbReference type="Proteomes" id="UP000003490"/>
    </source>
</evidence>
<gene>
    <name evidence="1" type="ORF">CLOLEP_01522</name>
</gene>
<proteinExistence type="predicted"/>
<evidence type="ECO:0000313" key="1">
    <source>
        <dbReference type="EMBL" id="EDO61127.1"/>
    </source>
</evidence>
<dbReference type="HOGENOM" id="CLU_3287425_0_0_9"/>
<name>A7VSI1_9FIRM</name>
<organism evidence="1 2">
    <name type="scientific">[Clostridium] leptum DSM 753</name>
    <dbReference type="NCBI Taxonomy" id="428125"/>
    <lineage>
        <taxon>Bacteria</taxon>
        <taxon>Bacillati</taxon>
        <taxon>Bacillota</taxon>
        <taxon>Clostridia</taxon>
        <taxon>Eubacteriales</taxon>
        <taxon>Oscillospiraceae</taxon>
        <taxon>Oscillospiraceae incertae sedis</taxon>
    </lineage>
</organism>
<dbReference type="AlphaFoldDB" id="A7VSI1"/>
<protein>
    <submittedName>
        <fullName evidence="1">Uncharacterized protein</fullName>
    </submittedName>
</protein>
<dbReference type="Proteomes" id="UP000003490">
    <property type="component" value="Unassembled WGS sequence"/>
</dbReference>
<dbReference type="EMBL" id="ABCB02000018">
    <property type="protein sequence ID" value="EDO61127.1"/>
    <property type="molecule type" value="Genomic_DNA"/>
</dbReference>